<dbReference type="RefSeq" id="WP_148792219.1">
    <property type="nucleotide sequence ID" value="NZ_VSZJ01000001.1"/>
</dbReference>
<accession>A0A2W5D7N1</accession>
<name>A0A2W5D7N1_9CORY</name>
<dbReference type="InterPro" id="IPR038475">
    <property type="entry name" value="RecG_C_sf"/>
</dbReference>
<dbReference type="InterPro" id="IPR038461">
    <property type="entry name" value="Schlafen_AlbA_2_dom_sf"/>
</dbReference>
<evidence type="ECO:0000313" key="3">
    <source>
        <dbReference type="EMBL" id="PZP03052.1"/>
    </source>
</evidence>
<dbReference type="EMBL" id="QFNY01000019">
    <property type="protein sequence ID" value="PZP03052.1"/>
    <property type="molecule type" value="Genomic_DNA"/>
</dbReference>
<feature type="domain" description="Schlafen AlbA-2" evidence="2">
    <location>
        <begin position="22"/>
        <end position="141"/>
    </location>
</feature>
<dbReference type="PANTHER" id="PTHR30595">
    <property type="entry name" value="GLPR-RELATED TRANSCRIPTIONAL REPRESSOR"/>
    <property type="match status" value="1"/>
</dbReference>
<gene>
    <name evidence="3" type="ORF">DI609_01560</name>
</gene>
<reference evidence="3 4" key="1">
    <citation type="submission" date="2017-11" db="EMBL/GenBank/DDBJ databases">
        <title>Infants hospitalized years apart are colonized by the same room-sourced microbial strains.</title>
        <authorList>
            <person name="Brooks B."/>
            <person name="Olm M.R."/>
            <person name="Firek B.A."/>
            <person name="Baker R."/>
            <person name="Thomas B.C."/>
            <person name="Morowitz M.J."/>
            <person name="Banfield J.F."/>
        </authorList>
    </citation>
    <scope>NUCLEOTIDE SEQUENCE [LARGE SCALE GENOMIC DNA]</scope>
    <source>
        <strain evidence="3">S2_012_000_R3_87</strain>
    </source>
</reference>
<evidence type="ECO:0000259" key="2">
    <source>
        <dbReference type="Pfam" id="PF04326"/>
    </source>
</evidence>
<dbReference type="Pfam" id="PF13749">
    <property type="entry name" value="HATPase_c_4"/>
    <property type="match status" value="1"/>
</dbReference>
<proteinExistence type="predicted"/>
<dbReference type="Pfam" id="PF04326">
    <property type="entry name" value="SLFN_AlbA_2"/>
    <property type="match status" value="1"/>
</dbReference>
<dbReference type="Gene3D" id="3.30.565.60">
    <property type="match status" value="1"/>
</dbReference>
<feature type="compositionally biased region" description="Low complexity" evidence="1">
    <location>
        <begin position="460"/>
        <end position="479"/>
    </location>
</feature>
<feature type="compositionally biased region" description="Low complexity" evidence="1">
    <location>
        <begin position="434"/>
        <end position="452"/>
    </location>
</feature>
<dbReference type="Proteomes" id="UP000249451">
    <property type="component" value="Unassembled WGS sequence"/>
</dbReference>
<dbReference type="InterPro" id="IPR007421">
    <property type="entry name" value="Schlafen_AlbA_2_dom"/>
</dbReference>
<sequence>MTWDSARIQQEVSWFRLRQGDSTTVEVKRAAHGLPENLGATTCAFANMPEGGTIILGIDERSNFDIVGVPEPAKLEAGIVDQARNAISPCPYINTYSVRMGTAEDAPTVVVAEVQGLPIQERPARYKHRAYLRQADGDYEMHASDLRMIEAAKSPENPTADYDMRPVPNTSAKDLDEKLVQQVANDLRQAVRPFRDIDDDHEILRKITAVLPTGELSVAGYYALSTFPQGVYPALSVTCAVRLPDTSPSHSQSSARTRNLERFSGPLPTLLDQTMEWITANLSTYQAYLANGHMVDRPELPLNAIREAVANALIHRDLGPDTLEEGRSIDVRITHKALMIMSPGGLKSLSVSQLKSDELWRQEVNQRLYRLARSLRDDAGHRIIEGEGGGVQTILKSLREQGLKPPTFVDTGVKFTAFFWRDTEPQLRPDMGGETAAPETTAPAPTDSQASPAPTPTSPAPASKAQPSLQPSPAAQPLPDLEKLGKNAPAVYKAVHTAAVGGATVTLKSIIDATNLSESQVRYALKPLIEREFVHMHGGQGRRGTTYTAAR</sequence>
<dbReference type="PANTHER" id="PTHR30595:SF6">
    <property type="entry name" value="SCHLAFEN ALBA-2 DOMAIN-CONTAINING PROTEIN"/>
    <property type="match status" value="1"/>
</dbReference>
<protein>
    <recommendedName>
        <fullName evidence="2">Schlafen AlbA-2 domain-containing protein</fullName>
    </recommendedName>
</protein>
<dbReference type="Gene3D" id="3.30.950.30">
    <property type="entry name" value="Schlafen, AAA domain"/>
    <property type="match status" value="1"/>
</dbReference>
<comment type="caution">
    <text evidence="3">The sequence shown here is derived from an EMBL/GenBank/DDBJ whole genome shotgun (WGS) entry which is preliminary data.</text>
</comment>
<evidence type="ECO:0000256" key="1">
    <source>
        <dbReference type="SAM" id="MobiDB-lite"/>
    </source>
</evidence>
<evidence type="ECO:0000313" key="4">
    <source>
        <dbReference type="Proteomes" id="UP000249451"/>
    </source>
</evidence>
<dbReference type="AlphaFoldDB" id="A0A2W5D7N1"/>
<feature type="region of interest" description="Disordered" evidence="1">
    <location>
        <begin position="424"/>
        <end position="481"/>
    </location>
</feature>
<organism evidence="3 4">
    <name type="scientific">Corynebacterium urealyticum</name>
    <dbReference type="NCBI Taxonomy" id="43771"/>
    <lineage>
        <taxon>Bacteria</taxon>
        <taxon>Bacillati</taxon>
        <taxon>Actinomycetota</taxon>
        <taxon>Actinomycetes</taxon>
        <taxon>Mycobacteriales</taxon>
        <taxon>Corynebacteriaceae</taxon>
        <taxon>Corynebacterium</taxon>
    </lineage>
</organism>